<dbReference type="AlphaFoldDB" id="A0AAN6GWZ0"/>
<dbReference type="Pfam" id="PF08492">
    <property type="entry name" value="SRP72"/>
    <property type="match status" value="1"/>
</dbReference>
<evidence type="ECO:0000256" key="4">
    <source>
        <dbReference type="ARBA" id="ARBA00018350"/>
    </source>
</evidence>
<feature type="region of interest" description="Disordered" evidence="9">
    <location>
        <begin position="539"/>
        <end position="662"/>
    </location>
</feature>
<feature type="domain" description="Signal recognition particle SRP72 subunit RNA-binding" evidence="10">
    <location>
        <begin position="553"/>
        <end position="602"/>
    </location>
</feature>
<keyword evidence="12" id="KW-1185">Reference proteome</keyword>
<dbReference type="GO" id="GO:0006614">
    <property type="term" value="P:SRP-dependent cotranslational protein targeting to membrane"/>
    <property type="evidence" value="ECO:0007669"/>
    <property type="project" value="InterPro"/>
</dbReference>
<evidence type="ECO:0000256" key="5">
    <source>
        <dbReference type="ARBA" id="ARBA00022490"/>
    </source>
</evidence>
<reference evidence="11" key="1">
    <citation type="submission" date="2023-06" db="EMBL/GenBank/DDBJ databases">
        <title>Black Yeasts Isolated from many extreme environments.</title>
        <authorList>
            <person name="Coleine C."/>
            <person name="Stajich J.E."/>
            <person name="Selbmann L."/>
        </authorList>
    </citation>
    <scope>NUCLEOTIDE SEQUENCE</scope>
    <source>
        <strain evidence="11">CCFEE 5200</strain>
    </source>
</reference>
<feature type="non-terminal residue" evidence="11">
    <location>
        <position position="662"/>
    </location>
</feature>
<evidence type="ECO:0000256" key="6">
    <source>
        <dbReference type="ARBA" id="ARBA00022824"/>
    </source>
</evidence>
<keyword evidence="7" id="KW-0733">Signal recognition particle</keyword>
<dbReference type="GO" id="GO:0008312">
    <property type="term" value="F:7S RNA binding"/>
    <property type="evidence" value="ECO:0007669"/>
    <property type="project" value="InterPro"/>
</dbReference>
<keyword evidence="6" id="KW-0256">Endoplasmic reticulum</keyword>
<dbReference type="InterPro" id="IPR026270">
    <property type="entry name" value="SRP72"/>
</dbReference>
<dbReference type="PANTHER" id="PTHR14094:SF9">
    <property type="entry name" value="SIGNAL RECOGNITION PARTICLE SUBUNIT SRP72"/>
    <property type="match status" value="1"/>
</dbReference>
<dbReference type="GO" id="GO:0005783">
    <property type="term" value="C:endoplasmic reticulum"/>
    <property type="evidence" value="ECO:0007669"/>
    <property type="project" value="UniProtKB-SubCell"/>
</dbReference>
<comment type="caution">
    <text evidence="11">The sequence shown here is derived from an EMBL/GenBank/DDBJ whole genome shotgun (WGS) entry which is preliminary data.</text>
</comment>
<comment type="similarity">
    <text evidence="3">Belongs to the SRP72 family.</text>
</comment>
<sequence length="662" mass="71148">MSSSSSSSLPALTSLLQQAHIEDHDEILKAANTALKHSKGDLDAQHVKIVALLKLDRFDDAIHAFNGGGDKLKERARLEYAYTLYKTGKPSEAADVAQHGDDRGYKHIAAQANYRTEDFRRAAELYQHLAAHPEDDAEADLRINSGAVDAQLEWAGQGDLVLKKKPGRQDLEAYETAYNAACGAIARGELGQGEVLLMRAKDLCNALEDLGEEEKRAELLPIGVQQVYVLARQGRSVQAEEVAREVGLEGIADASTRHIAQVNRIAASGAAGNPFMAQRLMAKGIRASEPDHPFRFQTSILDQNKYAVDLRSLKFGGTAESTAEILPKRKSPNLDAYHNNVSVINAAAHAKARTGKEALKHILPLLERRPNDVGLILTIVQLYVLTGNSASAINLLETFFGRLEKLSNAAEADIRFAPGLVGAMVSLYHNAGRRAPALRILANAAQHWRRRKAAERPSGAVHLLKAAGSALLDSPEPEHQHLATEIFSALHKEDETDRYAAAGFLAASPSSASQSSLTASLQPIDRLLSTLDTDALESAGIAQPASTAGVSTRKRPASDEQQTKPSKPKRIRTSRLPKDYDPSKTPDPERWLPLRDRSTYRPKGGKKGKAAARQALLSQGSAPTAGGESEGSRPGTPGGAGAEVVKGKVPLGKGGGKRKGKR</sequence>
<proteinExistence type="inferred from homology"/>
<dbReference type="Pfam" id="PF17004">
    <property type="entry name" value="SRP_TPR_like"/>
    <property type="match status" value="1"/>
</dbReference>
<dbReference type="Gene3D" id="1.25.40.10">
    <property type="entry name" value="Tetratricopeptide repeat domain"/>
    <property type="match status" value="1"/>
</dbReference>
<feature type="compositionally biased region" description="Basic and acidic residues" evidence="9">
    <location>
        <begin position="576"/>
        <end position="599"/>
    </location>
</feature>
<feature type="compositionally biased region" description="Basic residues" evidence="9">
    <location>
        <begin position="566"/>
        <end position="575"/>
    </location>
</feature>
<evidence type="ECO:0000256" key="3">
    <source>
        <dbReference type="ARBA" id="ARBA00007676"/>
    </source>
</evidence>
<evidence type="ECO:0000256" key="2">
    <source>
        <dbReference type="ARBA" id="ARBA00004496"/>
    </source>
</evidence>
<accession>A0AAN6GWZ0</accession>
<evidence type="ECO:0000259" key="10">
    <source>
        <dbReference type="Pfam" id="PF08492"/>
    </source>
</evidence>
<keyword evidence="5" id="KW-0963">Cytoplasm</keyword>
<keyword evidence="8" id="KW-0687">Ribonucleoprotein</keyword>
<evidence type="ECO:0000313" key="11">
    <source>
        <dbReference type="EMBL" id="KAK0949290.1"/>
    </source>
</evidence>
<evidence type="ECO:0000256" key="7">
    <source>
        <dbReference type="ARBA" id="ARBA00023135"/>
    </source>
</evidence>
<dbReference type="InterPro" id="IPR013699">
    <property type="entry name" value="Signal_recog_part_SRP72_RNA-bd"/>
</dbReference>
<evidence type="ECO:0000256" key="9">
    <source>
        <dbReference type="SAM" id="MobiDB-lite"/>
    </source>
</evidence>
<dbReference type="InterPro" id="IPR031545">
    <property type="entry name" value="SRP72_TPR-like"/>
</dbReference>
<dbReference type="EMBL" id="JAUJLE010001255">
    <property type="protein sequence ID" value="KAK0949290.1"/>
    <property type="molecule type" value="Genomic_DNA"/>
</dbReference>
<dbReference type="FunFam" id="1.25.40.10:FF:000512">
    <property type="entry name" value="Signal recognition particle subunit SRP72"/>
    <property type="match status" value="1"/>
</dbReference>
<dbReference type="GO" id="GO:0005786">
    <property type="term" value="C:signal recognition particle, endoplasmic reticulum targeting"/>
    <property type="evidence" value="ECO:0007669"/>
    <property type="project" value="UniProtKB-KW"/>
</dbReference>
<protein>
    <recommendedName>
        <fullName evidence="4">Signal recognition particle subunit SRP72</fullName>
    </recommendedName>
</protein>
<gene>
    <name evidence="11" type="primary">srp72_3</name>
    <name evidence="11" type="ORF">LTR91_026577</name>
</gene>
<dbReference type="GO" id="GO:0043022">
    <property type="term" value="F:ribosome binding"/>
    <property type="evidence" value="ECO:0007669"/>
    <property type="project" value="TreeGrafter"/>
</dbReference>
<evidence type="ECO:0000256" key="8">
    <source>
        <dbReference type="ARBA" id="ARBA00023274"/>
    </source>
</evidence>
<dbReference type="PANTHER" id="PTHR14094">
    <property type="entry name" value="SIGNAL RECOGNITION PARTICLE 72"/>
    <property type="match status" value="1"/>
</dbReference>
<evidence type="ECO:0000313" key="12">
    <source>
        <dbReference type="Proteomes" id="UP001175353"/>
    </source>
</evidence>
<organism evidence="11 12">
    <name type="scientific">Friedmanniomyces endolithicus</name>
    <dbReference type="NCBI Taxonomy" id="329885"/>
    <lineage>
        <taxon>Eukaryota</taxon>
        <taxon>Fungi</taxon>
        <taxon>Dikarya</taxon>
        <taxon>Ascomycota</taxon>
        <taxon>Pezizomycotina</taxon>
        <taxon>Dothideomycetes</taxon>
        <taxon>Dothideomycetidae</taxon>
        <taxon>Mycosphaerellales</taxon>
        <taxon>Teratosphaeriaceae</taxon>
        <taxon>Friedmanniomyces</taxon>
    </lineage>
</organism>
<dbReference type="Proteomes" id="UP001175353">
    <property type="component" value="Unassembled WGS sequence"/>
</dbReference>
<dbReference type="InterPro" id="IPR011990">
    <property type="entry name" value="TPR-like_helical_dom_sf"/>
</dbReference>
<dbReference type="SUPFAM" id="SSF48452">
    <property type="entry name" value="TPR-like"/>
    <property type="match status" value="1"/>
</dbReference>
<evidence type="ECO:0000256" key="1">
    <source>
        <dbReference type="ARBA" id="ARBA00004240"/>
    </source>
</evidence>
<comment type="subcellular location">
    <subcellularLocation>
        <location evidence="2">Cytoplasm</location>
    </subcellularLocation>
    <subcellularLocation>
        <location evidence="1">Endoplasmic reticulum</location>
    </subcellularLocation>
</comment>
<name>A0AAN6GWZ0_9PEZI</name>
<feature type="compositionally biased region" description="Low complexity" evidence="9">
    <location>
        <begin position="642"/>
        <end position="651"/>
    </location>
</feature>
<dbReference type="PIRSF" id="PIRSF038922">
    <property type="entry name" value="SRP72"/>
    <property type="match status" value="1"/>
</dbReference>